<evidence type="ECO:0000256" key="1">
    <source>
        <dbReference type="SAM" id="MobiDB-lite"/>
    </source>
</evidence>
<protein>
    <submittedName>
        <fullName evidence="2">Uncharacterized protein</fullName>
    </submittedName>
</protein>
<organism evidence="2 3">
    <name type="scientific">Enhygromyxa salina</name>
    <dbReference type="NCBI Taxonomy" id="215803"/>
    <lineage>
        <taxon>Bacteria</taxon>
        <taxon>Pseudomonadati</taxon>
        <taxon>Myxococcota</taxon>
        <taxon>Polyangia</taxon>
        <taxon>Nannocystales</taxon>
        <taxon>Nannocystaceae</taxon>
        <taxon>Enhygromyxa</taxon>
    </lineage>
</organism>
<gene>
    <name evidence="2" type="ORF">DB30_02690</name>
</gene>
<comment type="caution">
    <text evidence="2">The sequence shown here is derived from an EMBL/GenBank/DDBJ whole genome shotgun (WGS) entry which is preliminary data.</text>
</comment>
<dbReference type="Proteomes" id="UP000031599">
    <property type="component" value="Unassembled WGS sequence"/>
</dbReference>
<dbReference type="RefSeq" id="WP_052546073.1">
    <property type="nucleotide sequence ID" value="NZ_JMCC02000002.1"/>
</dbReference>
<name>A0A0C1ZP90_9BACT</name>
<accession>A0A0C1ZP90</accession>
<reference evidence="2 3" key="1">
    <citation type="submission" date="2014-12" db="EMBL/GenBank/DDBJ databases">
        <title>Genome assembly of Enhygromyxa salina DSM 15201.</title>
        <authorList>
            <person name="Sharma G."/>
            <person name="Subramanian S."/>
        </authorList>
    </citation>
    <scope>NUCLEOTIDE SEQUENCE [LARGE SCALE GENOMIC DNA]</scope>
    <source>
        <strain evidence="2 3">DSM 15201</strain>
    </source>
</reference>
<evidence type="ECO:0000313" key="3">
    <source>
        <dbReference type="Proteomes" id="UP000031599"/>
    </source>
</evidence>
<dbReference type="EMBL" id="JMCC02000002">
    <property type="protein sequence ID" value="KIG19409.1"/>
    <property type="molecule type" value="Genomic_DNA"/>
</dbReference>
<evidence type="ECO:0000313" key="2">
    <source>
        <dbReference type="EMBL" id="KIG19409.1"/>
    </source>
</evidence>
<proteinExistence type="predicted"/>
<feature type="region of interest" description="Disordered" evidence="1">
    <location>
        <begin position="1"/>
        <end position="28"/>
    </location>
</feature>
<dbReference type="AlphaFoldDB" id="A0A0C1ZP90"/>
<sequence>MLAARSAEPKKTGYGGEGKAEQTFDPSNLTKETYQVRTATPYDLVLPYWMAELELYVDREMVKVGESGLLEQIMFGEDSMRGLVTVRALDNDPKEGKICVAC</sequence>